<accession>A0A645DAY8</accession>
<dbReference type="Pfam" id="PF02463">
    <property type="entry name" value="SMC_N"/>
    <property type="match status" value="1"/>
</dbReference>
<comment type="caution">
    <text evidence="2">The sequence shown here is derived from an EMBL/GenBank/DDBJ whole genome shotgun (WGS) entry which is preliminary data.</text>
</comment>
<dbReference type="Gene3D" id="3.40.50.300">
    <property type="entry name" value="P-loop containing nucleotide triphosphate hydrolases"/>
    <property type="match status" value="1"/>
</dbReference>
<dbReference type="InterPro" id="IPR003395">
    <property type="entry name" value="RecF/RecN/SMC_N"/>
</dbReference>
<evidence type="ECO:0000259" key="1">
    <source>
        <dbReference type="Pfam" id="PF02463"/>
    </source>
</evidence>
<organism evidence="2">
    <name type="scientific">bioreactor metagenome</name>
    <dbReference type="NCBI Taxonomy" id="1076179"/>
    <lineage>
        <taxon>unclassified sequences</taxon>
        <taxon>metagenomes</taxon>
        <taxon>ecological metagenomes</taxon>
    </lineage>
</organism>
<dbReference type="EMBL" id="VSSQ01034490">
    <property type="protein sequence ID" value="MPM86461.1"/>
    <property type="molecule type" value="Genomic_DNA"/>
</dbReference>
<gene>
    <name evidence="2" type="primary">smc_52</name>
    <name evidence="2" type="ORF">SDC9_133550</name>
</gene>
<name>A0A645DAY8_9ZZZZ</name>
<dbReference type="SUPFAM" id="SSF52540">
    <property type="entry name" value="P-loop containing nucleoside triphosphate hydrolases"/>
    <property type="match status" value="1"/>
</dbReference>
<dbReference type="AlphaFoldDB" id="A0A645DAY8"/>
<dbReference type="PANTHER" id="PTHR43977">
    <property type="entry name" value="STRUCTURAL MAINTENANCE OF CHROMOSOMES PROTEIN 3"/>
    <property type="match status" value="1"/>
</dbReference>
<reference evidence="2" key="1">
    <citation type="submission" date="2019-08" db="EMBL/GenBank/DDBJ databases">
        <authorList>
            <person name="Kucharzyk K."/>
            <person name="Murdoch R.W."/>
            <person name="Higgins S."/>
            <person name="Loffler F."/>
        </authorList>
    </citation>
    <scope>NUCLEOTIDE SEQUENCE</scope>
</reference>
<protein>
    <submittedName>
        <fullName evidence="2">Chromosome partition protein Smc</fullName>
    </submittedName>
</protein>
<sequence length="347" mass="39719">MLRFRQDVHLKQDRIAEINQRLAESATECQQVQLESQRIGEKQQETELKHQSSKAKGLKLKAELSEQEERIYSARKNEDQCRESFYHENNQWVKSQSELQFLLDKVQNDYNTSPEELPQEPLVAFEDLQELQKACTRFRNKIREMGMVNLGAIEEKKRLEERKSYLSEQGEDIRISCQGIYKVLAEIDKDMESRFEEAFQTVNHHFQQDFTQLFQGGQAKLQLTEPQDLLNTGLDIIAQLPGKKAGNLSLLSGGERALTAVALLIAILQVKKPPFCLLDEVETSLDEANVKRVAKILRTCSDHTQIISVSHRKGMMEEADALIGVKMQSPGISTVISVRFGEKDKQE</sequence>
<proteinExistence type="predicted"/>
<dbReference type="InterPro" id="IPR027417">
    <property type="entry name" value="P-loop_NTPase"/>
</dbReference>
<evidence type="ECO:0000313" key="2">
    <source>
        <dbReference type="EMBL" id="MPM86461.1"/>
    </source>
</evidence>
<feature type="domain" description="RecF/RecN/SMC N-terminal" evidence="1">
    <location>
        <begin position="62"/>
        <end position="333"/>
    </location>
</feature>